<evidence type="ECO:0008006" key="5">
    <source>
        <dbReference type="Google" id="ProtNLM"/>
    </source>
</evidence>
<evidence type="ECO:0000313" key="3">
    <source>
        <dbReference type="EMBL" id="QPT18821.1"/>
    </source>
</evidence>
<keyword evidence="2" id="KW-0732">Signal</keyword>
<keyword evidence="4" id="KW-1185">Reference proteome</keyword>
<dbReference type="PROSITE" id="PS51257">
    <property type="entry name" value="PROKAR_LIPOPROTEIN"/>
    <property type="match status" value="1"/>
</dbReference>
<gene>
    <name evidence="3" type="ORF">I6G34_05520</name>
</gene>
<feature type="region of interest" description="Disordered" evidence="1">
    <location>
        <begin position="80"/>
        <end position="138"/>
    </location>
</feature>
<evidence type="ECO:0000256" key="1">
    <source>
        <dbReference type="SAM" id="MobiDB-lite"/>
    </source>
</evidence>
<protein>
    <recommendedName>
        <fullName evidence="5">Lipoprotein</fullName>
    </recommendedName>
</protein>
<feature type="signal peptide" evidence="2">
    <location>
        <begin position="1"/>
        <end position="17"/>
    </location>
</feature>
<evidence type="ECO:0000313" key="4">
    <source>
        <dbReference type="Proteomes" id="UP000595058"/>
    </source>
</evidence>
<proteinExistence type="predicted"/>
<feature type="chain" id="PRO_5045383655" description="Lipoprotein" evidence="2">
    <location>
        <begin position="18"/>
        <end position="138"/>
    </location>
</feature>
<dbReference type="EMBL" id="CP065720">
    <property type="protein sequence ID" value="QPT18821.1"/>
    <property type="molecule type" value="Genomic_DNA"/>
</dbReference>
<sequence length="138" mass="15056">MRSILLIAALAMLAGCAGNPYQPTHQMPMTEEQKAQALAESQKKADIIRKLPSDADLENLAEQIRLQELDQYVDIHGNRRSLDEQAAPSAAPASTRSVKAKPEAPRPVQRAPVRVQEESISFDPLPPPIDILGTGARQ</sequence>
<evidence type="ECO:0000256" key="2">
    <source>
        <dbReference type="SAM" id="SignalP"/>
    </source>
</evidence>
<dbReference type="RefSeq" id="WP_102839194.1">
    <property type="nucleotide sequence ID" value="NZ_CP065720.1"/>
</dbReference>
<accession>A0ABX6XXT5</accession>
<reference evidence="3 4" key="1">
    <citation type="submission" date="2020-12" db="EMBL/GenBank/DDBJ databases">
        <title>FDA dAtabase for Regulatory Grade micrObial Sequences (FDA-ARGOS): Supporting development and validation of Infectious Disease Dx tests.</title>
        <authorList>
            <person name="Sproer C."/>
            <person name="Gronow S."/>
            <person name="Severitt S."/>
            <person name="Schroder I."/>
            <person name="Tallon L."/>
            <person name="Sadzewicz L."/>
            <person name="Zhao X."/>
            <person name="Boylan J."/>
            <person name="Ott S."/>
            <person name="Bowen H."/>
            <person name="Vavikolanu K."/>
            <person name="Mehta A."/>
            <person name="Aluvathingal J."/>
            <person name="Nadendla S."/>
            <person name="Lowell S."/>
            <person name="Myers T."/>
            <person name="Yan Y."/>
            <person name="Sichtig H."/>
        </authorList>
    </citation>
    <scope>NUCLEOTIDE SEQUENCE [LARGE SCALE GENOMIC DNA]</scope>
    <source>
        <strain evidence="3 4">FDAARGOS_877</strain>
    </source>
</reference>
<organism evidence="3 4">
    <name type="scientific">Stutzerimonas frequens</name>
    <dbReference type="NCBI Taxonomy" id="2968969"/>
    <lineage>
        <taxon>Bacteria</taxon>
        <taxon>Pseudomonadati</taxon>
        <taxon>Pseudomonadota</taxon>
        <taxon>Gammaproteobacteria</taxon>
        <taxon>Pseudomonadales</taxon>
        <taxon>Pseudomonadaceae</taxon>
        <taxon>Stutzerimonas</taxon>
    </lineage>
</organism>
<dbReference type="Proteomes" id="UP000595058">
    <property type="component" value="Chromosome"/>
</dbReference>
<dbReference type="GeneID" id="75212748"/>
<name>A0ABX6XXT5_9GAMM</name>